<sequence>MLPAGLPCSPDPRSWSPTSHPPRSPSAPNMQELIKVDICDVDGLQRPPPLPACRLHARRSRPLHAPADSQNSPDPTPCTVHPLHINYTQCTLVSTHCMHQIPQIDLEIKPSHHPTPL</sequence>
<comment type="caution">
    <text evidence="2">The sequence shown here is derived from an EMBL/GenBank/DDBJ whole genome shotgun (WGS) entry which is preliminary data.</text>
</comment>
<gene>
    <name evidence="2" type="ORF">KC19_11G102000</name>
</gene>
<accession>A0A8T0GG01</accession>
<proteinExistence type="predicted"/>
<feature type="region of interest" description="Disordered" evidence="1">
    <location>
        <begin position="58"/>
        <end position="77"/>
    </location>
</feature>
<dbReference type="EMBL" id="CM026432">
    <property type="protein sequence ID" value="KAG0557099.1"/>
    <property type="molecule type" value="Genomic_DNA"/>
</dbReference>
<evidence type="ECO:0000256" key="1">
    <source>
        <dbReference type="SAM" id="MobiDB-lite"/>
    </source>
</evidence>
<reference evidence="2 3" key="1">
    <citation type="submission" date="2020-06" db="EMBL/GenBank/DDBJ databases">
        <title>WGS assembly of Ceratodon purpureus strain R40.</title>
        <authorList>
            <person name="Carey S.B."/>
            <person name="Jenkins J."/>
            <person name="Shu S."/>
            <person name="Lovell J.T."/>
            <person name="Sreedasyam A."/>
            <person name="Maumus F."/>
            <person name="Tiley G.P."/>
            <person name="Fernandez-Pozo N."/>
            <person name="Barry K."/>
            <person name="Chen C."/>
            <person name="Wang M."/>
            <person name="Lipzen A."/>
            <person name="Daum C."/>
            <person name="Saski C.A."/>
            <person name="Payton A.C."/>
            <person name="Mcbreen J.C."/>
            <person name="Conrad R.E."/>
            <person name="Kollar L.M."/>
            <person name="Olsson S."/>
            <person name="Huttunen S."/>
            <person name="Landis J.B."/>
            <person name="Wickett N.J."/>
            <person name="Johnson M.G."/>
            <person name="Rensing S.A."/>
            <person name="Grimwood J."/>
            <person name="Schmutz J."/>
            <person name="Mcdaniel S.F."/>
        </authorList>
    </citation>
    <scope>NUCLEOTIDE SEQUENCE [LARGE SCALE GENOMIC DNA]</scope>
    <source>
        <strain evidence="2 3">R40</strain>
    </source>
</reference>
<dbReference type="AlphaFoldDB" id="A0A8T0GG01"/>
<protein>
    <submittedName>
        <fullName evidence="2">Uncharacterized protein</fullName>
    </submittedName>
</protein>
<evidence type="ECO:0000313" key="2">
    <source>
        <dbReference type="EMBL" id="KAG0557099.1"/>
    </source>
</evidence>
<feature type="region of interest" description="Disordered" evidence="1">
    <location>
        <begin position="1"/>
        <end position="30"/>
    </location>
</feature>
<dbReference type="Proteomes" id="UP000822688">
    <property type="component" value="Chromosome 11"/>
</dbReference>
<keyword evidence="3" id="KW-1185">Reference proteome</keyword>
<organism evidence="2 3">
    <name type="scientific">Ceratodon purpureus</name>
    <name type="common">Fire moss</name>
    <name type="synonym">Dicranum purpureum</name>
    <dbReference type="NCBI Taxonomy" id="3225"/>
    <lineage>
        <taxon>Eukaryota</taxon>
        <taxon>Viridiplantae</taxon>
        <taxon>Streptophyta</taxon>
        <taxon>Embryophyta</taxon>
        <taxon>Bryophyta</taxon>
        <taxon>Bryophytina</taxon>
        <taxon>Bryopsida</taxon>
        <taxon>Dicranidae</taxon>
        <taxon>Pseudoditrichales</taxon>
        <taxon>Ditrichaceae</taxon>
        <taxon>Ceratodon</taxon>
    </lineage>
</organism>
<name>A0A8T0GG01_CERPU</name>
<evidence type="ECO:0000313" key="3">
    <source>
        <dbReference type="Proteomes" id="UP000822688"/>
    </source>
</evidence>